<dbReference type="EMBL" id="CP078093">
    <property type="protein sequence ID" value="QXM07183.1"/>
    <property type="molecule type" value="Genomic_DNA"/>
</dbReference>
<organism evidence="2 3">
    <name type="scientific">Crassaminicella indica</name>
    <dbReference type="NCBI Taxonomy" id="2855394"/>
    <lineage>
        <taxon>Bacteria</taxon>
        <taxon>Bacillati</taxon>
        <taxon>Bacillota</taxon>
        <taxon>Clostridia</taxon>
        <taxon>Eubacteriales</taxon>
        <taxon>Clostridiaceae</taxon>
        <taxon>Crassaminicella</taxon>
    </lineage>
</organism>
<name>A0ABX8RDM9_9CLOT</name>
<evidence type="ECO:0000313" key="3">
    <source>
        <dbReference type="Proteomes" id="UP000886818"/>
    </source>
</evidence>
<feature type="domain" description="HD" evidence="1">
    <location>
        <begin position="33"/>
        <end position="152"/>
    </location>
</feature>
<proteinExistence type="predicted"/>
<reference evidence="2" key="1">
    <citation type="submission" date="2021-07" db="EMBL/GenBank/DDBJ databases">
        <title>Complete genome sequence of Crassaminicella sp. 143-21, isolated from a deep-sea hydrothermal vent.</title>
        <authorList>
            <person name="Li X."/>
        </authorList>
    </citation>
    <scope>NUCLEOTIDE SEQUENCE</scope>
    <source>
        <strain evidence="2">143-21</strain>
    </source>
</reference>
<sequence length="159" mass="18558">MERVNKIIKNKKYIYYLNKNAAAEKDRIFCHHDLQHALDVARIAYILSLEEKLSIKKDIIYAAALLHDIGRWKEYLEGIDHAFAGAKLAKELLESSGFDHIEQALIQEAIKNHRRYDSKNHPLDKIIYKGDKLSRPCIKCRAVDQCKRFDVGKTPKLYY</sequence>
<dbReference type="NCBIfam" id="TIGR00277">
    <property type="entry name" value="HDIG"/>
    <property type="match status" value="1"/>
</dbReference>
<dbReference type="InterPro" id="IPR006675">
    <property type="entry name" value="HDIG_dom"/>
</dbReference>
<keyword evidence="3" id="KW-1185">Reference proteome</keyword>
<dbReference type="InterPro" id="IPR006674">
    <property type="entry name" value="HD_domain"/>
</dbReference>
<evidence type="ECO:0000259" key="1">
    <source>
        <dbReference type="PROSITE" id="PS51831"/>
    </source>
</evidence>
<dbReference type="Proteomes" id="UP000886818">
    <property type="component" value="Chromosome"/>
</dbReference>
<evidence type="ECO:0000313" key="2">
    <source>
        <dbReference type="EMBL" id="QXM07183.1"/>
    </source>
</evidence>
<accession>A0ABX8RDM9</accession>
<dbReference type="Pfam" id="PF01966">
    <property type="entry name" value="HD"/>
    <property type="match status" value="1"/>
</dbReference>
<dbReference type="RefSeq" id="WP_218283869.1">
    <property type="nucleotide sequence ID" value="NZ_CP078093.1"/>
</dbReference>
<dbReference type="SMART" id="SM00471">
    <property type="entry name" value="HDc"/>
    <property type="match status" value="1"/>
</dbReference>
<gene>
    <name evidence="2" type="ORF">KVH43_05655</name>
</gene>
<protein>
    <submittedName>
        <fullName evidence="2">HD domain-containing protein</fullName>
    </submittedName>
</protein>
<dbReference type="CDD" id="cd00077">
    <property type="entry name" value="HDc"/>
    <property type="match status" value="1"/>
</dbReference>
<dbReference type="InterPro" id="IPR003607">
    <property type="entry name" value="HD/PDEase_dom"/>
</dbReference>
<dbReference type="PROSITE" id="PS51831">
    <property type="entry name" value="HD"/>
    <property type="match status" value="1"/>
</dbReference>